<evidence type="ECO:0000313" key="4">
    <source>
        <dbReference type="EMBL" id="UXY15925.1"/>
    </source>
</evidence>
<dbReference type="RefSeq" id="WP_263125362.1">
    <property type="nucleotide sequence ID" value="NZ_CP106753.1"/>
</dbReference>
<keyword evidence="5" id="KW-1185">Reference proteome</keyword>
<evidence type="ECO:0000259" key="3">
    <source>
        <dbReference type="Pfam" id="PF08750"/>
    </source>
</evidence>
<sequence length="195" mass="21727">MKKLIALAALFTCATGFASYTGEAGIRPGPVDGDSESVLDRMLGADNPPPPPEQPFTRPELPTLRQWQPYFVNYESRNNAFYLAVDSVSVGPDDIVRYAMAVTPKGGNVKNFRFEGIDCKTKQYRIYAHSIDGASWAESKQQWKRLVKNQRNAFQGALYEDVCTNGYPDKLADITRALLDTRQQPGDCPGCQLRD</sequence>
<dbReference type="InterPro" id="IPR014861">
    <property type="entry name" value="CNP1-like_dom"/>
</dbReference>
<dbReference type="EMBL" id="CP106753">
    <property type="protein sequence ID" value="UXY15925.1"/>
    <property type="molecule type" value="Genomic_DNA"/>
</dbReference>
<name>A0ABY6DNH3_9NEIS</name>
<feature type="chain" id="PRO_5045228988" evidence="2">
    <location>
        <begin position="19"/>
        <end position="195"/>
    </location>
</feature>
<organism evidence="4 5">
    <name type="scientific">Chitiniphilus purpureus</name>
    <dbReference type="NCBI Taxonomy" id="2981137"/>
    <lineage>
        <taxon>Bacteria</taxon>
        <taxon>Pseudomonadati</taxon>
        <taxon>Pseudomonadota</taxon>
        <taxon>Betaproteobacteria</taxon>
        <taxon>Neisseriales</taxon>
        <taxon>Chitinibacteraceae</taxon>
        <taxon>Chitiniphilus</taxon>
    </lineage>
</organism>
<dbReference type="Pfam" id="PF08750">
    <property type="entry name" value="CNP1"/>
    <property type="match status" value="1"/>
</dbReference>
<protein>
    <submittedName>
        <fullName evidence="4">CNP1-like family protein</fullName>
    </submittedName>
</protein>
<keyword evidence="2" id="KW-0732">Signal</keyword>
<dbReference type="Proteomes" id="UP001061302">
    <property type="component" value="Chromosome"/>
</dbReference>
<gene>
    <name evidence="4" type="ORF">N8I74_02590</name>
</gene>
<feature type="domain" description="CNP1-like uncharacterised" evidence="3">
    <location>
        <begin position="53"/>
        <end position="177"/>
    </location>
</feature>
<evidence type="ECO:0000256" key="2">
    <source>
        <dbReference type="SAM" id="SignalP"/>
    </source>
</evidence>
<proteinExistence type="predicted"/>
<accession>A0ABY6DNH3</accession>
<evidence type="ECO:0000256" key="1">
    <source>
        <dbReference type="SAM" id="MobiDB-lite"/>
    </source>
</evidence>
<feature type="region of interest" description="Disordered" evidence="1">
    <location>
        <begin position="25"/>
        <end position="60"/>
    </location>
</feature>
<feature type="signal peptide" evidence="2">
    <location>
        <begin position="1"/>
        <end position="18"/>
    </location>
</feature>
<evidence type="ECO:0000313" key="5">
    <source>
        <dbReference type="Proteomes" id="UP001061302"/>
    </source>
</evidence>
<reference evidence="4" key="1">
    <citation type="submission" date="2022-10" db="EMBL/GenBank/DDBJ databases">
        <title>Chitiniphilus purpureus sp. nov., a novel chitin-degrading bacterium isolated from crawfish pond sediment.</title>
        <authorList>
            <person name="Li K."/>
        </authorList>
    </citation>
    <scope>NUCLEOTIDE SEQUENCE</scope>
    <source>
        <strain evidence="4">CD1</strain>
    </source>
</reference>